<comment type="caution">
    <text evidence="2">The sequence shown here is derived from an EMBL/GenBank/DDBJ whole genome shotgun (WGS) entry which is preliminary data.</text>
</comment>
<keyword evidence="3" id="KW-1185">Reference proteome</keyword>
<evidence type="ECO:0000313" key="2">
    <source>
        <dbReference type="EMBL" id="KAJ4450270.1"/>
    </source>
</evidence>
<organism evidence="2 3">
    <name type="scientific">Periplaneta americana</name>
    <name type="common">American cockroach</name>
    <name type="synonym">Blatta americana</name>
    <dbReference type="NCBI Taxonomy" id="6978"/>
    <lineage>
        <taxon>Eukaryota</taxon>
        <taxon>Metazoa</taxon>
        <taxon>Ecdysozoa</taxon>
        <taxon>Arthropoda</taxon>
        <taxon>Hexapoda</taxon>
        <taxon>Insecta</taxon>
        <taxon>Pterygota</taxon>
        <taxon>Neoptera</taxon>
        <taxon>Polyneoptera</taxon>
        <taxon>Dictyoptera</taxon>
        <taxon>Blattodea</taxon>
        <taxon>Blattoidea</taxon>
        <taxon>Blattidae</taxon>
        <taxon>Blattinae</taxon>
        <taxon>Periplaneta</taxon>
    </lineage>
</organism>
<protein>
    <submittedName>
        <fullName evidence="2">Uncharacterized protein</fullName>
    </submittedName>
</protein>
<dbReference type="EMBL" id="JAJSOF020000003">
    <property type="protein sequence ID" value="KAJ4450270.1"/>
    <property type="molecule type" value="Genomic_DNA"/>
</dbReference>
<proteinExistence type="predicted"/>
<evidence type="ECO:0000256" key="1">
    <source>
        <dbReference type="SAM" id="MobiDB-lite"/>
    </source>
</evidence>
<reference evidence="2 3" key="1">
    <citation type="journal article" date="2022" name="Allergy">
        <title>Genome assembly and annotation of Periplaneta americana reveal a comprehensive cockroach allergen profile.</title>
        <authorList>
            <person name="Wang L."/>
            <person name="Xiong Q."/>
            <person name="Saelim N."/>
            <person name="Wang L."/>
            <person name="Nong W."/>
            <person name="Wan A.T."/>
            <person name="Shi M."/>
            <person name="Liu X."/>
            <person name="Cao Q."/>
            <person name="Hui J.H.L."/>
            <person name="Sookrung N."/>
            <person name="Leung T.F."/>
            <person name="Tungtrongchitr A."/>
            <person name="Tsui S.K.W."/>
        </authorList>
    </citation>
    <scope>NUCLEOTIDE SEQUENCE [LARGE SCALE GENOMIC DNA]</scope>
    <source>
        <strain evidence="2">PWHHKU_190912</strain>
    </source>
</reference>
<feature type="compositionally biased region" description="Basic and acidic residues" evidence="1">
    <location>
        <begin position="66"/>
        <end position="91"/>
    </location>
</feature>
<sequence length="91" mass="10406">MAGLCEGSNEPPGSLKAICKDIIEGGEFYPVLWIEFGVAQWSGRLVRSGEGKELKERKKQEHNRRGRTEIKGKNSEKKEEEENNKDKKKEM</sequence>
<evidence type="ECO:0000313" key="3">
    <source>
        <dbReference type="Proteomes" id="UP001148838"/>
    </source>
</evidence>
<gene>
    <name evidence="2" type="ORF">ANN_01690</name>
</gene>
<dbReference type="Proteomes" id="UP001148838">
    <property type="component" value="Unassembled WGS sequence"/>
</dbReference>
<accession>A0ABQ8TYC0</accession>
<name>A0ABQ8TYC0_PERAM</name>
<feature type="compositionally biased region" description="Basic and acidic residues" evidence="1">
    <location>
        <begin position="47"/>
        <end position="59"/>
    </location>
</feature>
<feature type="region of interest" description="Disordered" evidence="1">
    <location>
        <begin position="47"/>
        <end position="91"/>
    </location>
</feature>